<dbReference type="AlphaFoldDB" id="A0A1M7ZHX6"/>
<keyword evidence="2" id="KW-1185">Reference proteome</keyword>
<proteinExistence type="predicted"/>
<protein>
    <recommendedName>
        <fullName evidence="3">Glycosyl transferase family 2</fullName>
    </recommendedName>
</protein>
<accession>A0A1M7ZHX6</accession>
<reference evidence="1 2" key="1">
    <citation type="submission" date="2016-12" db="EMBL/GenBank/DDBJ databases">
        <authorList>
            <person name="Song W.-J."/>
            <person name="Kurnit D.M."/>
        </authorList>
    </citation>
    <scope>NUCLEOTIDE SEQUENCE [LARGE SCALE GENOMIC DNA]</scope>
    <source>
        <strain evidence="1 2">DSM 19599</strain>
    </source>
</reference>
<dbReference type="OrthoDB" id="197789at2"/>
<dbReference type="Proteomes" id="UP000186406">
    <property type="component" value="Unassembled WGS sequence"/>
</dbReference>
<sequence length="282" mass="31148">MSAAQARPGGPRPTLGLGILSWHGYDSLAATLESYRKGDLFSFADEVLLFLPEITDRGREIARSFGIPFDGSAANLGILGGFKALAGGLSADRIILLENDYRLIEGRDEVVRQLAAASADMDEGVADFVRLRHRLKPGLPWQGPKVARLFPPDDAGAAVRLRAALMRTLRPGKASRLIGTTPYLFDDADRRWPEAVSRSRNGTYLVSGRNLPWSNCPTLVGRDFYLNKIVSEAEKRTKGRLVNGFPTIETELNCQWWRDIGYRIGVAANGLFSQIRLNDRGY</sequence>
<organism evidence="1 2">
    <name type="scientific">Pseudoxanthobacter soli DSM 19599</name>
    <dbReference type="NCBI Taxonomy" id="1123029"/>
    <lineage>
        <taxon>Bacteria</taxon>
        <taxon>Pseudomonadati</taxon>
        <taxon>Pseudomonadota</taxon>
        <taxon>Alphaproteobacteria</taxon>
        <taxon>Hyphomicrobiales</taxon>
        <taxon>Segnochrobactraceae</taxon>
        <taxon>Pseudoxanthobacter</taxon>
    </lineage>
</organism>
<name>A0A1M7ZHX6_9HYPH</name>
<evidence type="ECO:0008006" key="3">
    <source>
        <dbReference type="Google" id="ProtNLM"/>
    </source>
</evidence>
<evidence type="ECO:0000313" key="2">
    <source>
        <dbReference type="Proteomes" id="UP000186406"/>
    </source>
</evidence>
<evidence type="ECO:0000313" key="1">
    <source>
        <dbReference type="EMBL" id="SHO64488.1"/>
    </source>
</evidence>
<dbReference type="EMBL" id="FRXO01000003">
    <property type="protein sequence ID" value="SHO64488.1"/>
    <property type="molecule type" value="Genomic_DNA"/>
</dbReference>
<dbReference type="RefSeq" id="WP_073627635.1">
    <property type="nucleotide sequence ID" value="NZ_FRXO01000003.1"/>
</dbReference>
<gene>
    <name evidence="1" type="ORF">SAMN02745172_01729</name>
</gene>
<dbReference type="STRING" id="1123029.SAMN02745172_01729"/>